<evidence type="ECO:0000256" key="4">
    <source>
        <dbReference type="ARBA" id="ARBA00022842"/>
    </source>
</evidence>
<dbReference type="EMBL" id="BSYO01000005">
    <property type="protein sequence ID" value="GMH05173.1"/>
    <property type="molecule type" value="Genomic_DNA"/>
</dbReference>
<dbReference type="InterPro" id="IPR003593">
    <property type="entry name" value="AAA+_ATPase"/>
</dbReference>
<dbReference type="InterPro" id="IPR050747">
    <property type="entry name" value="Mitochondrial_chaperone_BCS1"/>
</dbReference>
<evidence type="ECO:0000256" key="3">
    <source>
        <dbReference type="ARBA" id="ARBA00022801"/>
    </source>
</evidence>
<evidence type="ECO:0000256" key="6">
    <source>
        <dbReference type="RuleBase" id="RU003651"/>
    </source>
</evidence>
<comment type="caution">
    <text evidence="10">The sequence shown here is derived from an EMBL/GenBank/DDBJ whole genome shotgun (WGS) entry which is preliminary data.</text>
</comment>
<dbReference type="InterPro" id="IPR003959">
    <property type="entry name" value="ATPase_AAA_core"/>
</dbReference>
<reference evidence="10" key="1">
    <citation type="submission" date="2023-05" db="EMBL/GenBank/DDBJ databases">
        <title>Nepenthes gracilis genome sequencing.</title>
        <authorList>
            <person name="Fukushima K."/>
        </authorList>
    </citation>
    <scope>NUCLEOTIDE SEQUENCE</scope>
    <source>
        <strain evidence="10">SING2019-196</strain>
    </source>
</reference>
<dbReference type="InterPro" id="IPR027417">
    <property type="entry name" value="P-loop_NTPase"/>
</dbReference>
<name>A0AAD3XHW5_NEPGR</name>
<evidence type="ECO:0000256" key="5">
    <source>
        <dbReference type="ARBA" id="ARBA00049360"/>
    </source>
</evidence>
<gene>
    <name evidence="10" type="ORF">Nepgr_007013</name>
</gene>
<keyword evidence="11" id="KW-1185">Reference proteome</keyword>
<dbReference type="PROSITE" id="PS00674">
    <property type="entry name" value="AAA"/>
    <property type="match status" value="1"/>
</dbReference>
<keyword evidence="6" id="KW-0067">ATP-binding</keyword>
<dbReference type="Pfam" id="PF00004">
    <property type="entry name" value="AAA"/>
    <property type="match status" value="2"/>
</dbReference>
<dbReference type="GO" id="GO:0006950">
    <property type="term" value="P:response to stress"/>
    <property type="evidence" value="ECO:0007669"/>
    <property type="project" value="UniProtKB-ARBA"/>
</dbReference>
<dbReference type="InterPro" id="IPR025753">
    <property type="entry name" value="AAA_N_dom"/>
</dbReference>
<dbReference type="Proteomes" id="UP001279734">
    <property type="component" value="Unassembled WGS sequence"/>
</dbReference>
<sequence>METDRYKSKCKALPYLPKPSLLRLKMAGVGNMMAHTGSLMASFIFVWAMFQQYFPRELIAYFHKYSKRVMSFFYPYIQITFHESTGERFVHSEAYTAIEIYLSSNSCLQAKRLKGDILKNSQTLALSLDNEEEVADDFRGIRVWWAFGMRTSKAQTFPSLFRQESVEKGYYKLTFHKRHQDLIIGPYLNYVMAEGKAIMVRNRQRKLYTNNGSFWSHVAFEHPATFESLAMEPRKKAEIIDDLTTFSKAGKLYARTGRAWKRGYLLYGPPGTGKSTMIAAMANLLAYDVYDLELTTVKDNTALRRLLMETSSKSVIVIEDIDCSLELTGQRRKQKSGRAEGDGGQEGDIPINKEDDGGHNSRVTLSGLLNFIDGLWSACGGERLIVFTTNHVGKLDHALIRRGRMDKHIELSYCSYEAFEILAKNYLSLDSHHLFSIIEELLGQVKITPADVAEHLIPKETSGDATLCLINLIEALRVAKLQEAAVKEAAEEDNEEEKPSGEEGQAATAAVV</sequence>
<comment type="similarity">
    <text evidence="2">Belongs to the AAA ATPase family. BCS1 subfamily.</text>
</comment>
<protein>
    <recommendedName>
        <fullName evidence="9">AAA+ ATPase domain-containing protein</fullName>
    </recommendedName>
</protein>
<keyword evidence="4" id="KW-0460">Magnesium</keyword>
<keyword evidence="8" id="KW-1133">Transmembrane helix</keyword>
<keyword evidence="8" id="KW-0472">Membrane</keyword>
<dbReference type="InterPro" id="IPR058017">
    <property type="entry name" value="At3g28540-like_C"/>
</dbReference>
<dbReference type="Gene3D" id="6.10.280.40">
    <property type="match status" value="1"/>
</dbReference>
<keyword evidence="6" id="KW-0547">Nucleotide-binding</keyword>
<dbReference type="Pfam" id="PF14363">
    <property type="entry name" value="AAA_assoc"/>
    <property type="match status" value="1"/>
</dbReference>
<dbReference type="CDD" id="cd19510">
    <property type="entry name" value="RecA-like_BCS1"/>
    <property type="match status" value="1"/>
</dbReference>
<evidence type="ECO:0000259" key="9">
    <source>
        <dbReference type="SMART" id="SM00382"/>
    </source>
</evidence>
<feature type="region of interest" description="Disordered" evidence="7">
    <location>
        <begin position="488"/>
        <end position="512"/>
    </location>
</feature>
<feature type="domain" description="AAA+ ATPase" evidence="9">
    <location>
        <begin position="260"/>
        <end position="415"/>
    </location>
</feature>
<accession>A0AAD3XHW5</accession>
<proteinExistence type="inferred from homology"/>
<dbReference type="Gene3D" id="3.40.50.300">
    <property type="entry name" value="P-loop containing nucleotide triphosphate hydrolases"/>
    <property type="match status" value="1"/>
</dbReference>
<dbReference type="AlphaFoldDB" id="A0AAD3XHW5"/>
<evidence type="ECO:0000256" key="2">
    <source>
        <dbReference type="ARBA" id="ARBA00007448"/>
    </source>
</evidence>
<dbReference type="GO" id="GO:0005524">
    <property type="term" value="F:ATP binding"/>
    <property type="evidence" value="ECO:0007669"/>
    <property type="project" value="UniProtKB-KW"/>
</dbReference>
<keyword evidence="3" id="KW-0378">Hydrolase</keyword>
<dbReference type="Pfam" id="PF25568">
    <property type="entry name" value="AAA_lid_At3g28540"/>
    <property type="match status" value="1"/>
</dbReference>
<dbReference type="SMART" id="SM00382">
    <property type="entry name" value="AAA"/>
    <property type="match status" value="1"/>
</dbReference>
<evidence type="ECO:0000256" key="1">
    <source>
        <dbReference type="ARBA" id="ARBA00001946"/>
    </source>
</evidence>
<feature type="region of interest" description="Disordered" evidence="7">
    <location>
        <begin position="332"/>
        <end position="356"/>
    </location>
</feature>
<keyword evidence="8" id="KW-0812">Transmembrane</keyword>
<dbReference type="PANTHER" id="PTHR23070">
    <property type="entry name" value="BCS1 AAA-TYPE ATPASE"/>
    <property type="match status" value="1"/>
</dbReference>
<dbReference type="SUPFAM" id="SSF52540">
    <property type="entry name" value="P-loop containing nucleoside triphosphate hydrolases"/>
    <property type="match status" value="1"/>
</dbReference>
<evidence type="ECO:0000313" key="11">
    <source>
        <dbReference type="Proteomes" id="UP001279734"/>
    </source>
</evidence>
<organism evidence="10 11">
    <name type="scientific">Nepenthes gracilis</name>
    <name type="common">Slender pitcher plant</name>
    <dbReference type="NCBI Taxonomy" id="150966"/>
    <lineage>
        <taxon>Eukaryota</taxon>
        <taxon>Viridiplantae</taxon>
        <taxon>Streptophyta</taxon>
        <taxon>Embryophyta</taxon>
        <taxon>Tracheophyta</taxon>
        <taxon>Spermatophyta</taxon>
        <taxon>Magnoliopsida</taxon>
        <taxon>eudicotyledons</taxon>
        <taxon>Gunneridae</taxon>
        <taxon>Pentapetalae</taxon>
        <taxon>Caryophyllales</taxon>
        <taxon>Nepenthaceae</taxon>
        <taxon>Nepenthes</taxon>
    </lineage>
</organism>
<dbReference type="InterPro" id="IPR003960">
    <property type="entry name" value="ATPase_AAA_CS"/>
</dbReference>
<feature type="transmembrane region" description="Helical" evidence="8">
    <location>
        <begin position="32"/>
        <end position="50"/>
    </location>
</feature>
<comment type="cofactor">
    <cofactor evidence="1">
        <name>Mg(2+)</name>
        <dbReference type="ChEBI" id="CHEBI:18420"/>
    </cofactor>
</comment>
<comment type="catalytic activity">
    <reaction evidence="5">
        <text>ATP + H2O = ADP + phosphate + H(+)</text>
        <dbReference type="Rhea" id="RHEA:13065"/>
        <dbReference type="ChEBI" id="CHEBI:15377"/>
        <dbReference type="ChEBI" id="CHEBI:15378"/>
        <dbReference type="ChEBI" id="CHEBI:30616"/>
        <dbReference type="ChEBI" id="CHEBI:43474"/>
        <dbReference type="ChEBI" id="CHEBI:456216"/>
    </reaction>
</comment>
<evidence type="ECO:0000313" key="10">
    <source>
        <dbReference type="EMBL" id="GMH05173.1"/>
    </source>
</evidence>
<evidence type="ECO:0000256" key="8">
    <source>
        <dbReference type="SAM" id="Phobius"/>
    </source>
</evidence>
<evidence type="ECO:0000256" key="7">
    <source>
        <dbReference type="SAM" id="MobiDB-lite"/>
    </source>
</evidence>
<dbReference type="GO" id="GO:0016887">
    <property type="term" value="F:ATP hydrolysis activity"/>
    <property type="evidence" value="ECO:0007669"/>
    <property type="project" value="InterPro"/>
</dbReference>